<evidence type="ECO:0000313" key="2">
    <source>
        <dbReference type="EMBL" id="GMF33728.1"/>
    </source>
</evidence>
<keyword evidence="3" id="KW-1185">Reference proteome</keyword>
<feature type="domain" description="ZSWIM1/3 RNaseH-like" evidence="1">
    <location>
        <begin position="1"/>
        <end position="66"/>
    </location>
</feature>
<evidence type="ECO:0000259" key="1">
    <source>
        <dbReference type="Pfam" id="PF21056"/>
    </source>
</evidence>
<sequence length="173" mass="20750">MVMDQFGNGQAVQHSVIERNADWHMVKVVEHFQSVNDWERTKVIMVDKDLIEIDALKSMFPWARILLCHFHVIKWLRNAIRNDKKYGTYSSDELKQIDFCVANMVYSRSEVELLQHSHEFEVLSCRNNRSALWSYFKKYWIGSKDMWIMLYRMDLPHFRNDTNNGKSVWEAKN</sequence>
<gene>
    <name evidence="2" type="ORF">Pfra01_000844100</name>
</gene>
<dbReference type="InterPro" id="IPR048324">
    <property type="entry name" value="ZSWIM1-3_RNaseH-like"/>
</dbReference>
<proteinExistence type="predicted"/>
<dbReference type="OrthoDB" id="89288at2759"/>
<reference evidence="2" key="1">
    <citation type="submission" date="2023-04" db="EMBL/GenBank/DDBJ databases">
        <title>Phytophthora fragariaefolia NBRC 109709.</title>
        <authorList>
            <person name="Ichikawa N."/>
            <person name="Sato H."/>
            <person name="Tonouchi N."/>
        </authorList>
    </citation>
    <scope>NUCLEOTIDE SEQUENCE</scope>
    <source>
        <strain evidence="2">NBRC 109709</strain>
    </source>
</reference>
<dbReference type="PANTHER" id="PTHR31569">
    <property type="entry name" value="SWIM-TYPE DOMAIN-CONTAINING PROTEIN"/>
    <property type="match status" value="1"/>
</dbReference>
<evidence type="ECO:0000313" key="3">
    <source>
        <dbReference type="Proteomes" id="UP001165121"/>
    </source>
</evidence>
<protein>
    <submittedName>
        <fullName evidence="2">Unnamed protein product</fullName>
    </submittedName>
</protein>
<dbReference type="Proteomes" id="UP001165121">
    <property type="component" value="Unassembled WGS sequence"/>
</dbReference>
<dbReference type="PANTHER" id="PTHR31569:SF4">
    <property type="entry name" value="SWIM-TYPE DOMAIN-CONTAINING PROTEIN"/>
    <property type="match status" value="1"/>
</dbReference>
<accession>A0A9W6X8Q3</accession>
<dbReference type="EMBL" id="BSXT01000763">
    <property type="protein sequence ID" value="GMF33728.1"/>
    <property type="molecule type" value="Genomic_DNA"/>
</dbReference>
<comment type="caution">
    <text evidence="2">The sequence shown here is derived from an EMBL/GenBank/DDBJ whole genome shotgun (WGS) entry which is preliminary data.</text>
</comment>
<name>A0A9W6X8Q3_9STRA</name>
<dbReference type="AlphaFoldDB" id="A0A9W6X8Q3"/>
<dbReference type="Pfam" id="PF21056">
    <property type="entry name" value="ZSWIM1-3_RNaseH-like"/>
    <property type="match status" value="1"/>
</dbReference>
<organism evidence="2 3">
    <name type="scientific">Phytophthora fragariaefolia</name>
    <dbReference type="NCBI Taxonomy" id="1490495"/>
    <lineage>
        <taxon>Eukaryota</taxon>
        <taxon>Sar</taxon>
        <taxon>Stramenopiles</taxon>
        <taxon>Oomycota</taxon>
        <taxon>Peronosporomycetes</taxon>
        <taxon>Peronosporales</taxon>
        <taxon>Peronosporaceae</taxon>
        <taxon>Phytophthora</taxon>
    </lineage>
</organism>
<dbReference type="InterPro" id="IPR052579">
    <property type="entry name" value="Zinc_finger_SWIM"/>
</dbReference>